<accession>W7UCG2</accession>
<dbReference type="GO" id="GO:1990879">
    <property type="term" value="C:CST complex"/>
    <property type="evidence" value="ECO:0007669"/>
    <property type="project" value="InterPro"/>
</dbReference>
<dbReference type="PANTHER" id="PTHR33905:SF1">
    <property type="entry name" value="CST COMPLEX SUBUNIT TEN1"/>
    <property type="match status" value="1"/>
</dbReference>
<dbReference type="Proteomes" id="UP000019335">
    <property type="component" value="Chromosome 1"/>
</dbReference>
<dbReference type="InterPro" id="IPR012340">
    <property type="entry name" value="NA-bd_OB-fold"/>
</dbReference>
<dbReference type="GO" id="GO:0010521">
    <property type="term" value="F:telomerase inhibitor activity"/>
    <property type="evidence" value="ECO:0007669"/>
    <property type="project" value="TreeGrafter"/>
</dbReference>
<evidence type="ECO:0000313" key="2">
    <source>
        <dbReference type="Proteomes" id="UP000019335"/>
    </source>
</evidence>
<dbReference type="AlphaFoldDB" id="W7UCG2"/>
<gene>
    <name evidence="1" type="ORF">Naga_100210g9</name>
</gene>
<dbReference type="Gene3D" id="2.40.50.140">
    <property type="entry name" value="Nucleic acid-binding proteins"/>
    <property type="match status" value="1"/>
</dbReference>
<proteinExistence type="predicted"/>
<keyword evidence="2" id="KW-1185">Reference proteome</keyword>
<comment type="caution">
    <text evidence="1">The sequence shown here is derived from an EMBL/GenBank/DDBJ whole genome shotgun (WGS) entry which is preliminary data.</text>
</comment>
<dbReference type="GO" id="GO:0042162">
    <property type="term" value="F:telomeric DNA binding"/>
    <property type="evidence" value="ECO:0007669"/>
    <property type="project" value="TreeGrafter"/>
</dbReference>
<dbReference type="InterPro" id="IPR029146">
    <property type="entry name" value="Ten1_animal_plant"/>
</dbReference>
<evidence type="ECO:0008006" key="3">
    <source>
        <dbReference type="Google" id="ProtNLM"/>
    </source>
</evidence>
<dbReference type="GO" id="GO:0003697">
    <property type="term" value="F:single-stranded DNA binding"/>
    <property type="evidence" value="ECO:0007669"/>
    <property type="project" value="InterPro"/>
</dbReference>
<sequence length="139" mass="15921">MASTDMSIQHGEIVFLHELVRSPEPYRRTRERSVRVTGRCVHVDTHQKRLIIQDRSNRLTVNIELIADQLFAIDGLYQFIGELREERGEVVMGGTTDDSCTVLRARVARAVDGLDMSLYEQSVRLRRAFLERHGLGQGK</sequence>
<dbReference type="GO" id="GO:0032211">
    <property type="term" value="P:negative regulation of telomere maintenance via telomerase"/>
    <property type="evidence" value="ECO:0007669"/>
    <property type="project" value="TreeGrafter"/>
</dbReference>
<name>W7UCG2_9STRA</name>
<dbReference type="EMBL" id="AZIL01000036">
    <property type="protein sequence ID" value="EWM30426.1"/>
    <property type="molecule type" value="Genomic_DNA"/>
</dbReference>
<dbReference type="Pfam" id="PF15490">
    <property type="entry name" value="Ten1_2"/>
    <property type="match status" value="1"/>
</dbReference>
<organism evidence="1 2">
    <name type="scientific">Nannochloropsis gaditana</name>
    <dbReference type="NCBI Taxonomy" id="72520"/>
    <lineage>
        <taxon>Eukaryota</taxon>
        <taxon>Sar</taxon>
        <taxon>Stramenopiles</taxon>
        <taxon>Ochrophyta</taxon>
        <taxon>Eustigmatophyceae</taxon>
        <taxon>Eustigmatales</taxon>
        <taxon>Monodopsidaceae</taxon>
        <taxon>Nannochloropsis</taxon>
    </lineage>
</organism>
<evidence type="ECO:0000313" key="1">
    <source>
        <dbReference type="EMBL" id="EWM30426.1"/>
    </source>
</evidence>
<dbReference type="PANTHER" id="PTHR33905">
    <property type="entry name" value="CST COMPLEX SUBUNIT TEN1"/>
    <property type="match status" value="1"/>
</dbReference>
<dbReference type="OrthoDB" id="342190at2759"/>
<protein>
    <recommendedName>
        <fullName evidence="3">CST complex subunit TEN1</fullName>
    </recommendedName>
</protein>
<reference evidence="1 2" key="1">
    <citation type="journal article" date="2014" name="Mol. Plant">
        <title>Chromosome Scale Genome Assembly and Transcriptome Profiling of Nannochloropsis gaditana in Nitrogen Depletion.</title>
        <authorList>
            <person name="Corteggiani Carpinelli E."/>
            <person name="Telatin A."/>
            <person name="Vitulo N."/>
            <person name="Forcato C."/>
            <person name="D'Angelo M."/>
            <person name="Schiavon R."/>
            <person name="Vezzi A."/>
            <person name="Giacometti G.M."/>
            <person name="Morosinotto T."/>
            <person name="Valle G."/>
        </authorList>
    </citation>
    <scope>NUCLEOTIDE SEQUENCE [LARGE SCALE GENOMIC DNA]</scope>
    <source>
        <strain evidence="1 2">B-31</strain>
    </source>
</reference>